<protein>
    <submittedName>
        <fullName evidence="2">Uncharacterized protein</fullName>
    </submittedName>
</protein>
<organism evidence="2 3">
    <name type="scientific">Allacma fusca</name>
    <dbReference type="NCBI Taxonomy" id="39272"/>
    <lineage>
        <taxon>Eukaryota</taxon>
        <taxon>Metazoa</taxon>
        <taxon>Ecdysozoa</taxon>
        <taxon>Arthropoda</taxon>
        <taxon>Hexapoda</taxon>
        <taxon>Collembola</taxon>
        <taxon>Symphypleona</taxon>
        <taxon>Sminthuridae</taxon>
        <taxon>Allacma</taxon>
    </lineage>
</organism>
<gene>
    <name evidence="2" type="ORF">AFUS01_LOCUS37731</name>
</gene>
<proteinExistence type="predicted"/>
<evidence type="ECO:0000313" key="3">
    <source>
        <dbReference type="Proteomes" id="UP000708208"/>
    </source>
</evidence>
<evidence type="ECO:0000256" key="1">
    <source>
        <dbReference type="SAM" id="MobiDB-lite"/>
    </source>
</evidence>
<feature type="compositionally biased region" description="Basic residues" evidence="1">
    <location>
        <begin position="87"/>
        <end position="100"/>
    </location>
</feature>
<keyword evidence="3" id="KW-1185">Reference proteome</keyword>
<feature type="region of interest" description="Disordered" evidence="1">
    <location>
        <begin position="77"/>
        <end position="115"/>
    </location>
</feature>
<name>A0A8J2LTG2_9HEXA</name>
<accession>A0A8J2LTG2</accession>
<feature type="compositionally biased region" description="Polar residues" evidence="1">
    <location>
        <begin position="38"/>
        <end position="62"/>
    </location>
</feature>
<feature type="compositionally biased region" description="Low complexity" evidence="1">
    <location>
        <begin position="13"/>
        <end position="24"/>
    </location>
</feature>
<comment type="caution">
    <text evidence="2">The sequence shown here is derived from an EMBL/GenBank/DDBJ whole genome shotgun (WGS) entry which is preliminary data.</text>
</comment>
<dbReference type="EMBL" id="CAJVCH010544782">
    <property type="protein sequence ID" value="CAG7827765.1"/>
    <property type="molecule type" value="Genomic_DNA"/>
</dbReference>
<dbReference type="AlphaFoldDB" id="A0A8J2LTG2"/>
<feature type="non-terminal residue" evidence="2">
    <location>
        <position position="187"/>
    </location>
</feature>
<sequence length="187" mass="21119">MEALLDNLPPESPSESPESTPKPSQNSPHTADADESFPNLTSILSDHQVTTPTHPQQSNQSHSLVLPLMSLNLEETPPIDRSFKIPRSNRKRRKGNKRFHFQNFPRRPNYYSSQSQPVPLMSLQIDPPQFYPSRINLIQPHHPYNRRYGPANSSGLKITSSRCDKCSSVTRKIQESAGTSEDTPVSY</sequence>
<reference evidence="2" key="1">
    <citation type="submission" date="2021-06" db="EMBL/GenBank/DDBJ databases">
        <authorList>
            <person name="Hodson N. C."/>
            <person name="Mongue J. A."/>
            <person name="Jaron S. K."/>
        </authorList>
    </citation>
    <scope>NUCLEOTIDE SEQUENCE</scope>
</reference>
<evidence type="ECO:0000313" key="2">
    <source>
        <dbReference type="EMBL" id="CAG7827765.1"/>
    </source>
</evidence>
<feature type="region of interest" description="Disordered" evidence="1">
    <location>
        <begin position="167"/>
        <end position="187"/>
    </location>
</feature>
<dbReference type="Proteomes" id="UP000708208">
    <property type="component" value="Unassembled WGS sequence"/>
</dbReference>
<feature type="region of interest" description="Disordered" evidence="1">
    <location>
        <begin position="1"/>
        <end position="62"/>
    </location>
</feature>